<dbReference type="PROSITE" id="PS51257">
    <property type="entry name" value="PROKAR_LIPOPROTEIN"/>
    <property type="match status" value="1"/>
</dbReference>
<proteinExistence type="predicted"/>
<reference evidence="1" key="1">
    <citation type="submission" date="2014-09" db="EMBL/GenBank/DDBJ databases">
        <authorList>
            <person name="Magalhaes I.L.F."/>
            <person name="Oliveira U."/>
            <person name="Santos F.R."/>
            <person name="Vidigal T.H.D.A."/>
            <person name="Brescovit A.D."/>
            <person name="Santos A.J."/>
        </authorList>
    </citation>
    <scope>NUCLEOTIDE SEQUENCE</scope>
    <source>
        <tissue evidence="1">Shoot tissue taken approximately 20 cm above the soil surface</tissue>
    </source>
</reference>
<organism evidence="1">
    <name type="scientific">Arundo donax</name>
    <name type="common">Giant reed</name>
    <name type="synonym">Donax arundinaceus</name>
    <dbReference type="NCBI Taxonomy" id="35708"/>
    <lineage>
        <taxon>Eukaryota</taxon>
        <taxon>Viridiplantae</taxon>
        <taxon>Streptophyta</taxon>
        <taxon>Embryophyta</taxon>
        <taxon>Tracheophyta</taxon>
        <taxon>Spermatophyta</taxon>
        <taxon>Magnoliopsida</taxon>
        <taxon>Liliopsida</taxon>
        <taxon>Poales</taxon>
        <taxon>Poaceae</taxon>
        <taxon>PACMAD clade</taxon>
        <taxon>Arundinoideae</taxon>
        <taxon>Arundineae</taxon>
        <taxon>Arundo</taxon>
    </lineage>
</organism>
<dbReference type="EMBL" id="GBRH01268274">
    <property type="protein sequence ID" value="JAD29621.1"/>
    <property type="molecule type" value="Transcribed_RNA"/>
</dbReference>
<dbReference type="AlphaFoldDB" id="A0A0A9QPI1"/>
<sequence length="30" mass="3203">MKVPDSEIGLEQVLPSLVLLVFGSCMNGLL</sequence>
<name>A0A0A9QPI1_ARUDO</name>
<reference evidence="1" key="2">
    <citation type="journal article" date="2015" name="Data Brief">
        <title>Shoot transcriptome of the giant reed, Arundo donax.</title>
        <authorList>
            <person name="Barrero R.A."/>
            <person name="Guerrero F.D."/>
            <person name="Moolhuijzen P."/>
            <person name="Goolsby J.A."/>
            <person name="Tidwell J."/>
            <person name="Bellgard S.E."/>
            <person name="Bellgard M.I."/>
        </authorList>
    </citation>
    <scope>NUCLEOTIDE SEQUENCE</scope>
    <source>
        <tissue evidence="1">Shoot tissue taken approximately 20 cm above the soil surface</tissue>
    </source>
</reference>
<accession>A0A0A9QPI1</accession>
<evidence type="ECO:0000313" key="1">
    <source>
        <dbReference type="EMBL" id="JAD29621.1"/>
    </source>
</evidence>
<protein>
    <submittedName>
        <fullName evidence="1">Uncharacterized protein</fullName>
    </submittedName>
</protein>